<dbReference type="PROSITE" id="PS50011">
    <property type="entry name" value="PROTEIN_KINASE_DOM"/>
    <property type="match status" value="1"/>
</dbReference>
<evidence type="ECO:0000256" key="1">
    <source>
        <dbReference type="PROSITE-ProRule" id="PRU10141"/>
    </source>
</evidence>
<feature type="region of interest" description="Disordered" evidence="2">
    <location>
        <begin position="322"/>
        <end position="425"/>
    </location>
</feature>
<sequence>MGLDRAQDSGKHHGHKKQPKRQFLVNHREKLKPGYIIESQLCKYEVIELLGSGGFGDVYRVKDSSKKIYAVKTEYHKDSVDRKLLRLKIECEILKLATEVSDPKLKSHFVPFYDSGRFNEMRFMVMALVGPSIFDLRKKIPSAEFSKDAAWRIAVETLEGIADLHGIGYIHRDIKPANFAIGVDENRSTIYLLDFGISRKFLTPEGEHKPPREKTKFVGTVGFASRRCHEGVEQSRKDDLETWCYMVIDLCDHQNFPWKHLRDKDQVYPIKCELFKCSPKNKALKKVFKNFHQVMKYIDELAFSQTPDYYVIRQQMDDIAKESKLDQDPNWPKMKNNDKKPAASDEDVEESDGESESDKKKHHKKRTGSDSGKKHKEGGGGARNASGRSGKKSQRSKKGKSPKKKGSTTNTKVGPLSTVKTRIFQ</sequence>
<gene>
    <name evidence="4" type="ORF">MSPICULIGERA_LOCUS10172</name>
</gene>
<keyword evidence="1" id="KW-0067">ATP-binding</keyword>
<protein>
    <recommendedName>
        <fullName evidence="3">Protein kinase domain-containing protein</fullName>
    </recommendedName>
</protein>
<dbReference type="GO" id="GO:0004672">
    <property type="term" value="F:protein kinase activity"/>
    <property type="evidence" value="ECO:0007669"/>
    <property type="project" value="InterPro"/>
</dbReference>
<dbReference type="SMART" id="SM00220">
    <property type="entry name" value="S_TKc"/>
    <property type="match status" value="1"/>
</dbReference>
<evidence type="ECO:0000256" key="2">
    <source>
        <dbReference type="SAM" id="MobiDB-lite"/>
    </source>
</evidence>
<keyword evidence="5" id="KW-1185">Reference proteome</keyword>
<feature type="non-terminal residue" evidence="4">
    <location>
        <position position="1"/>
    </location>
</feature>
<dbReference type="InterPro" id="IPR050235">
    <property type="entry name" value="CK1_Ser-Thr_kinase"/>
</dbReference>
<dbReference type="InterPro" id="IPR011009">
    <property type="entry name" value="Kinase-like_dom_sf"/>
</dbReference>
<feature type="compositionally biased region" description="Basic and acidic residues" evidence="2">
    <location>
        <begin position="1"/>
        <end position="11"/>
    </location>
</feature>
<dbReference type="SUPFAM" id="SSF56112">
    <property type="entry name" value="Protein kinase-like (PK-like)"/>
    <property type="match status" value="1"/>
</dbReference>
<dbReference type="InterPro" id="IPR000719">
    <property type="entry name" value="Prot_kinase_dom"/>
</dbReference>
<dbReference type="GO" id="GO:0005524">
    <property type="term" value="F:ATP binding"/>
    <property type="evidence" value="ECO:0007669"/>
    <property type="project" value="UniProtKB-UniRule"/>
</dbReference>
<feature type="compositionally biased region" description="Polar residues" evidence="2">
    <location>
        <begin position="408"/>
        <end position="425"/>
    </location>
</feature>
<proteinExistence type="predicted"/>
<evidence type="ECO:0000313" key="4">
    <source>
        <dbReference type="EMBL" id="CAJ0571772.1"/>
    </source>
</evidence>
<feature type="region of interest" description="Disordered" evidence="2">
    <location>
        <begin position="1"/>
        <end position="22"/>
    </location>
</feature>
<dbReference type="AlphaFoldDB" id="A0AA36CPF4"/>
<dbReference type="Gene3D" id="1.10.510.10">
    <property type="entry name" value="Transferase(Phosphotransferase) domain 1"/>
    <property type="match status" value="1"/>
</dbReference>
<accession>A0AA36CPF4</accession>
<comment type="caution">
    <text evidence="4">The sequence shown here is derived from an EMBL/GenBank/DDBJ whole genome shotgun (WGS) entry which is preliminary data.</text>
</comment>
<dbReference type="PROSITE" id="PS00107">
    <property type="entry name" value="PROTEIN_KINASE_ATP"/>
    <property type="match status" value="1"/>
</dbReference>
<dbReference type="Proteomes" id="UP001177023">
    <property type="component" value="Unassembled WGS sequence"/>
</dbReference>
<feature type="domain" description="Protein kinase" evidence="3">
    <location>
        <begin position="44"/>
        <end position="325"/>
    </location>
</feature>
<name>A0AA36CPF4_9BILA</name>
<reference evidence="4" key="1">
    <citation type="submission" date="2023-06" db="EMBL/GenBank/DDBJ databases">
        <authorList>
            <person name="Delattre M."/>
        </authorList>
    </citation>
    <scope>NUCLEOTIDE SEQUENCE</scope>
    <source>
        <strain evidence="4">AF72</strain>
    </source>
</reference>
<feature type="binding site" evidence="1">
    <location>
        <position position="72"/>
    </location>
    <ligand>
        <name>ATP</name>
        <dbReference type="ChEBI" id="CHEBI:30616"/>
    </ligand>
</feature>
<evidence type="ECO:0000313" key="5">
    <source>
        <dbReference type="Proteomes" id="UP001177023"/>
    </source>
</evidence>
<organism evidence="4 5">
    <name type="scientific">Mesorhabditis spiculigera</name>
    <dbReference type="NCBI Taxonomy" id="96644"/>
    <lineage>
        <taxon>Eukaryota</taxon>
        <taxon>Metazoa</taxon>
        <taxon>Ecdysozoa</taxon>
        <taxon>Nematoda</taxon>
        <taxon>Chromadorea</taxon>
        <taxon>Rhabditida</taxon>
        <taxon>Rhabditina</taxon>
        <taxon>Rhabditomorpha</taxon>
        <taxon>Rhabditoidea</taxon>
        <taxon>Rhabditidae</taxon>
        <taxon>Mesorhabditinae</taxon>
        <taxon>Mesorhabditis</taxon>
    </lineage>
</organism>
<dbReference type="InterPro" id="IPR017441">
    <property type="entry name" value="Protein_kinase_ATP_BS"/>
</dbReference>
<dbReference type="PANTHER" id="PTHR11909">
    <property type="entry name" value="CASEIN KINASE-RELATED"/>
    <property type="match status" value="1"/>
</dbReference>
<feature type="compositionally biased region" description="Basic residues" evidence="2">
    <location>
        <begin position="389"/>
        <end position="406"/>
    </location>
</feature>
<keyword evidence="1" id="KW-0547">Nucleotide-binding</keyword>
<dbReference type="EMBL" id="CATQJA010002581">
    <property type="protein sequence ID" value="CAJ0571772.1"/>
    <property type="molecule type" value="Genomic_DNA"/>
</dbReference>
<evidence type="ECO:0000259" key="3">
    <source>
        <dbReference type="PROSITE" id="PS50011"/>
    </source>
</evidence>
<dbReference type="Pfam" id="PF00069">
    <property type="entry name" value="Pkinase"/>
    <property type="match status" value="1"/>
</dbReference>
<feature type="compositionally biased region" description="Acidic residues" evidence="2">
    <location>
        <begin position="344"/>
        <end position="355"/>
    </location>
</feature>